<proteinExistence type="predicted"/>
<dbReference type="EMBL" id="GGFJ01014244">
    <property type="protein sequence ID" value="MBW63385.1"/>
    <property type="molecule type" value="Transcribed_RNA"/>
</dbReference>
<feature type="signal peptide" evidence="1">
    <location>
        <begin position="1"/>
        <end position="24"/>
    </location>
</feature>
<reference evidence="2" key="1">
    <citation type="submission" date="2018-01" db="EMBL/GenBank/DDBJ databases">
        <title>An insight into the sialome of Amazonian anophelines.</title>
        <authorList>
            <person name="Ribeiro J.M."/>
            <person name="Scarpassa V."/>
            <person name="Calvo E."/>
        </authorList>
    </citation>
    <scope>NUCLEOTIDE SEQUENCE</scope>
    <source>
        <tissue evidence="2">Salivary glands</tissue>
    </source>
</reference>
<protein>
    <submittedName>
        <fullName evidence="2">Putative secreted protein</fullName>
    </submittedName>
</protein>
<sequence length="73" mass="8312">MGTIILCSGARWMVFVCALSLAAGRERFLLVANRHRRYAGTGGRSRRRSPCGRFFVQHRTMIEACRCGGIYRF</sequence>
<organism evidence="2">
    <name type="scientific">Anopheles marajoara</name>
    <dbReference type="NCBI Taxonomy" id="58244"/>
    <lineage>
        <taxon>Eukaryota</taxon>
        <taxon>Metazoa</taxon>
        <taxon>Ecdysozoa</taxon>
        <taxon>Arthropoda</taxon>
        <taxon>Hexapoda</taxon>
        <taxon>Insecta</taxon>
        <taxon>Pterygota</taxon>
        <taxon>Neoptera</taxon>
        <taxon>Endopterygota</taxon>
        <taxon>Diptera</taxon>
        <taxon>Nematocera</taxon>
        <taxon>Culicoidea</taxon>
        <taxon>Culicidae</taxon>
        <taxon>Anophelinae</taxon>
        <taxon>Anopheles</taxon>
    </lineage>
</organism>
<dbReference type="AlphaFoldDB" id="A0A2M4CDR5"/>
<accession>A0A2M4CDR5</accession>
<evidence type="ECO:0000256" key="1">
    <source>
        <dbReference type="SAM" id="SignalP"/>
    </source>
</evidence>
<keyword evidence="1" id="KW-0732">Signal</keyword>
<feature type="chain" id="PRO_5014805116" evidence="1">
    <location>
        <begin position="25"/>
        <end position="73"/>
    </location>
</feature>
<name>A0A2M4CDR5_9DIPT</name>
<evidence type="ECO:0000313" key="2">
    <source>
        <dbReference type="EMBL" id="MBW63385.1"/>
    </source>
</evidence>